<keyword evidence="1" id="KW-0812">Transmembrane</keyword>
<feature type="transmembrane region" description="Helical" evidence="1">
    <location>
        <begin position="32"/>
        <end position="55"/>
    </location>
</feature>
<evidence type="ECO:0000313" key="2">
    <source>
        <dbReference type="EMBL" id="XDU67408.1"/>
    </source>
</evidence>
<protein>
    <recommendedName>
        <fullName evidence="3">TMhelix containing protein</fullName>
    </recommendedName>
</protein>
<dbReference type="KEGG" id="lrug:AB8B22_03035"/>
<gene>
    <name evidence="2" type="ORF">AB8B22_03035</name>
</gene>
<keyword evidence="1" id="KW-0472">Membrane</keyword>
<name>A0AB39VKK7_9FUSO</name>
<keyword evidence="1" id="KW-1133">Transmembrane helix</keyword>
<dbReference type="RefSeq" id="WP_369711616.1">
    <property type="nucleotide sequence ID" value="NZ_CP165644.1"/>
</dbReference>
<dbReference type="AlphaFoldDB" id="A0AB39VKK7"/>
<evidence type="ECO:0000256" key="1">
    <source>
        <dbReference type="SAM" id="Phobius"/>
    </source>
</evidence>
<sequence length="68" mass="7684">MKKRIFKNTLKVILTIALTIAAYKYATVERGYFLGVIGGGETAVPVLCWLLLWFFPAAFKEMKGNKNE</sequence>
<evidence type="ECO:0008006" key="3">
    <source>
        <dbReference type="Google" id="ProtNLM"/>
    </source>
</evidence>
<accession>A0AB39VKK7</accession>
<dbReference type="EMBL" id="CP165644">
    <property type="protein sequence ID" value="XDU67408.1"/>
    <property type="molecule type" value="Genomic_DNA"/>
</dbReference>
<organism evidence="2">
    <name type="scientific">Leptotrichia rugosa</name>
    <dbReference type="NCBI Taxonomy" id="3239302"/>
    <lineage>
        <taxon>Bacteria</taxon>
        <taxon>Fusobacteriati</taxon>
        <taxon>Fusobacteriota</taxon>
        <taxon>Fusobacteriia</taxon>
        <taxon>Fusobacteriales</taxon>
        <taxon>Leptotrichiaceae</taxon>
        <taxon>Leptotrichia</taxon>
    </lineage>
</organism>
<reference evidence="2" key="1">
    <citation type="submission" date="2024-07" db="EMBL/GenBank/DDBJ databases">
        <authorList>
            <person name="Li X.-J."/>
            <person name="Wang X."/>
        </authorList>
    </citation>
    <scope>NUCLEOTIDE SEQUENCE</scope>
    <source>
        <strain evidence="2">HSP-334</strain>
    </source>
</reference>
<proteinExistence type="predicted"/>